<dbReference type="PANTHER" id="PTHR32096">
    <property type="entry name" value="WRKY TRANSCRIPTION FACTOR 30-RELATED-RELATED"/>
    <property type="match status" value="1"/>
</dbReference>
<dbReference type="GO" id="GO:0003700">
    <property type="term" value="F:DNA-binding transcription factor activity"/>
    <property type="evidence" value="ECO:0007669"/>
    <property type="project" value="InterPro"/>
</dbReference>
<dbReference type="InterPro" id="IPR044810">
    <property type="entry name" value="WRKY_plant"/>
</dbReference>
<feature type="compositionally biased region" description="Low complexity" evidence="7">
    <location>
        <begin position="133"/>
        <end position="146"/>
    </location>
</feature>
<evidence type="ECO:0000256" key="4">
    <source>
        <dbReference type="ARBA" id="ARBA00023163"/>
    </source>
</evidence>
<sequence length="329" mass="35494">MGEFAFMADWDLDAVVRGGSSCSHIINAPAAADQIQPSSFNFDFDSFHDEPFLFASSSSSMEQVIIDDDYTDLDGLLEGLYQPFCNQPLSILATTNAAMVAPPPPASAAAAICRPEQPSAKLPAVVSDLSSASSSSTTAAQSSSAAKLRKRRNQQKRVVQQVREEGISSDKWAWRKYGQKPIKGSPYPRSYYRCSSLKGCPARKQVERSTADPSIFIITYTSEHSHAHPTRRNSLAGSTRVKNSISVVANGEGASATASVKGDEHYSPSVAEDELMMVKEEDEGGVFFPDVYQSSSNDEFVGSGDLSFSDALYPGGEGLDVDGMFLNPW</sequence>
<dbReference type="InterPro" id="IPR036576">
    <property type="entry name" value="WRKY_dom_sf"/>
</dbReference>
<feature type="region of interest" description="Disordered" evidence="7">
    <location>
        <begin position="133"/>
        <end position="162"/>
    </location>
</feature>
<evidence type="ECO:0000256" key="1">
    <source>
        <dbReference type="ARBA" id="ARBA00004123"/>
    </source>
</evidence>
<dbReference type="SMART" id="SM00774">
    <property type="entry name" value="WRKY"/>
    <property type="match status" value="1"/>
</dbReference>
<evidence type="ECO:0000256" key="5">
    <source>
        <dbReference type="ARBA" id="ARBA00023242"/>
    </source>
</evidence>
<dbReference type="AlphaFoldDB" id="A0AAV0K5G1"/>
<comment type="caution">
    <text evidence="9">The sequence shown here is derived from an EMBL/GenBank/DDBJ whole genome shotgun (WGS) entry which is preliminary data.</text>
</comment>
<dbReference type="EMBL" id="CAMGYJ010000005">
    <property type="protein sequence ID" value="CAI0417085.1"/>
    <property type="molecule type" value="Genomic_DNA"/>
</dbReference>
<dbReference type="SUPFAM" id="SSF118290">
    <property type="entry name" value="WRKY DNA-binding domain"/>
    <property type="match status" value="1"/>
</dbReference>
<evidence type="ECO:0000256" key="6">
    <source>
        <dbReference type="ARBA" id="ARBA00060761"/>
    </source>
</evidence>
<dbReference type="InterPro" id="IPR003657">
    <property type="entry name" value="WRKY_dom"/>
</dbReference>
<dbReference type="Pfam" id="PF03106">
    <property type="entry name" value="WRKY"/>
    <property type="match status" value="1"/>
</dbReference>
<keyword evidence="2" id="KW-0805">Transcription regulation</keyword>
<feature type="domain" description="WRKY" evidence="8">
    <location>
        <begin position="163"/>
        <end position="229"/>
    </location>
</feature>
<gene>
    <name evidence="9" type="ORF">LITE_LOCUS17189</name>
</gene>
<protein>
    <recommendedName>
        <fullName evidence="8">WRKY domain-containing protein</fullName>
    </recommendedName>
</protein>
<evidence type="ECO:0000256" key="2">
    <source>
        <dbReference type="ARBA" id="ARBA00023015"/>
    </source>
</evidence>
<keyword evidence="4" id="KW-0804">Transcription</keyword>
<evidence type="ECO:0000313" key="10">
    <source>
        <dbReference type="Proteomes" id="UP001154282"/>
    </source>
</evidence>
<proteinExistence type="inferred from homology"/>
<name>A0AAV0K5G1_9ROSI</name>
<evidence type="ECO:0000259" key="8">
    <source>
        <dbReference type="PROSITE" id="PS50811"/>
    </source>
</evidence>
<comment type="similarity">
    <text evidence="6">Belongs to the WRKY group II-e family.</text>
</comment>
<evidence type="ECO:0000256" key="7">
    <source>
        <dbReference type="SAM" id="MobiDB-lite"/>
    </source>
</evidence>
<keyword evidence="5" id="KW-0539">Nucleus</keyword>
<dbReference type="PANTHER" id="PTHR32096:SF127">
    <property type="entry name" value="WRKY DOMAIN-CONTAINING PROTEIN"/>
    <property type="match status" value="1"/>
</dbReference>
<dbReference type="PROSITE" id="PS50811">
    <property type="entry name" value="WRKY"/>
    <property type="match status" value="1"/>
</dbReference>
<keyword evidence="3" id="KW-0238">DNA-binding</keyword>
<dbReference type="Gene3D" id="2.20.25.80">
    <property type="entry name" value="WRKY domain"/>
    <property type="match status" value="1"/>
</dbReference>
<dbReference type="GO" id="GO:0005634">
    <property type="term" value="C:nucleus"/>
    <property type="evidence" value="ECO:0007669"/>
    <property type="project" value="UniProtKB-SubCell"/>
</dbReference>
<evidence type="ECO:0000313" key="9">
    <source>
        <dbReference type="EMBL" id="CAI0417085.1"/>
    </source>
</evidence>
<keyword evidence="10" id="KW-1185">Reference proteome</keyword>
<accession>A0AAV0K5G1</accession>
<comment type="subcellular location">
    <subcellularLocation>
        <location evidence="1">Nucleus</location>
    </subcellularLocation>
</comment>
<dbReference type="GO" id="GO:0000976">
    <property type="term" value="F:transcription cis-regulatory region binding"/>
    <property type="evidence" value="ECO:0007669"/>
    <property type="project" value="TreeGrafter"/>
</dbReference>
<dbReference type="Proteomes" id="UP001154282">
    <property type="component" value="Unassembled WGS sequence"/>
</dbReference>
<evidence type="ECO:0000256" key="3">
    <source>
        <dbReference type="ARBA" id="ARBA00023125"/>
    </source>
</evidence>
<organism evidence="9 10">
    <name type="scientific">Linum tenue</name>
    <dbReference type="NCBI Taxonomy" id="586396"/>
    <lineage>
        <taxon>Eukaryota</taxon>
        <taxon>Viridiplantae</taxon>
        <taxon>Streptophyta</taxon>
        <taxon>Embryophyta</taxon>
        <taxon>Tracheophyta</taxon>
        <taxon>Spermatophyta</taxon>
        <taxon>Magnoliopsida</taxon>
        <taxon>eudicotyledons</taxon>
        <taxon>Gunneridae</taxon>
        <taxon>Pentapetalae</taxon>
        <taxon>rosids</taxon>
        <taxon>fabids</taxon>
        <taxon>Malpighiales</taxon>
        <taxon>Linaceae</taxon>
        <taxon>Linum</taxon>
    </lineage>
</organism>
<dbReference type="FunFam" id="2.20.25.80:FF:000007">
    <property type="entry name" value="WRKY transcription factor 22"/>
    <property type="match status" value="1"/>
</dbReference>
<reference evidence="9" key="1">
    <citation type="submission" date="2022-08" db="EMBL/GenBank/DDBJ databases">
        <authorList>
            <person name="Gutierrez-Valencia J."/>
        </authorList>
    </citation>
    <scope>NUCLEOTIDE SEQUENCE</scope>
</reference>